<evidence type="ECO:0000313" key="11">
    <source>
        <dbReference type="EMBL" id="PAV91048.1"/>
    </source>
</evidence>
<evidence type="ECO:0000313" key="12">
    <source>
        <dbReference type="Proteomes" id="UP000218231"/>
    </source>
</evidence>
<evidence type="ECO:0000256" key="3">
    <source>
        <dbReference type="ARBA" id="ARBA00022692"/>
    </source>
</evidence>
<feature type="compositionally biased region" description="Basic and acidic residues" evidence="8">
    <location>
        <begin position="234"/>
        <end position="246"/>
    </location>
</feature>
<dbReference type="GO" id="GO:0043005">
    <property type="term" value="C:neuron projection"/>
    <property type="evidence" value="ECO:0007669"/>
    <property type="project" value="TreeGrafter"/>
</dbReference>
<feature type="compositionally biased region" description="Basic and acidic residues" evidence="8">
    <location>
        <begin position="1"/>
        <end position="21"/>
    </location>
</feature>
<feature type="compositionally biased region" description="Acidic residues" evidence="8">
    <location>
        <begin position="164"/>
        <end position="180"/>
    </location>
</feature>
<gene>
    <name evidence="11" type="ORF">WR25_01259</name>
</gene>
<evidence type="ECO:0000256" key="4">
    <source>
        <dbReference type="ARBA" id="ARBA00022824"/>
    </source>
</evidence>
<accession>A0A2A2LY15</accession>
<keyword evidence="6 9" id="KW-0472">Membrane</keyword>
<keyword evidence="5 9" id="KW-1133">Transmembrane helix</keyword>
<dbReference type="Proteomes" id="UP000218231">
    <property type="component" value="Unassembled WGS sequence"/>
</dbReference>
<feature type="region of interest" description="Disordered" evidence="8">
    <location>
        <begin position="268"/>
        <end position="382"/>
    </location>
</feature>
<protein>
    <recommendedName>
        <fullName evidence="10">Resistance to inhibitors of cholinesterase protein 3 N-terminal domain-containing protein</fullName>
    </recommendedName>
</protein>
<evidence type="ECO:0000256" key="1">
    <source>
        <dbReference type="ARBA" id="ARBA00004586"/>
    </source>
</evidence>
<evidence type="ECO:0000256" key="6">
    <source>
        <dbReference type="ARBA" id="ARBA00023136"/>
    </source>
</evidence>
<keyword evidence="7" id="KW-0175">Coiled coil</keyword>
<feature type="compositionally biased region" description="Basic residues" evidence="8">
    <location>
        <begin position="373"/>
        <end position="382"/>
    </location>
</feature>
<dbReference type="PANTHER" id="PTHR21723">
    <property type="entry name" value="RESISTANCE TO INHIBITORS OF CHOLINESTERASE PROTEIN 3 RIC3"/>
    <property type="match status" value="1"/>
</dbReference>
<keyword evidence="3 9" id="KW-0812">Transmembrane</keyword>
<dbReference type="Pfam" id="PF15361">
    <property type="entry name" value="RIC3"/>
    <property type="match status" value="1"/>
</dbReference>
<feature type="compositionally biased region" description="Basic and acidic residues" evidence="8">
    <location>
        <begin position="268"/>
        <end position="278"/>
    </location>
</feature>
<evidence type="ECO:0000256" key="5">
    <source>
        <dbReference type="ARBA" id="ARBA00022989"/>
    </source>
</evidence>
<proteinExistence type="inferred from homology"/>
<feature type="compositionally biased region" description="Basic residues" evidence="8">
    <location>
        <begin position="22"/>
        <end position="31"/>
    </location>
</feature>
<sequence length="382" mass="43757">MSRDRDRDRDRDRSRERDRSRDRHKKHRKRRYSDEDEPFSNWKIGLVIGVIIVCFAVLYPSLFHPLLMGLLGRKEPTPSANQNRPPVHPGMGTRPGPPGHGRADVHPAMRMAAAQAEGHSTGGGGRGMMTWLMPLYTVGVVCFLLYTLFKSKKKKHRKRRSEYSDEEESSSVEDEDYEYEGDGKGKLGKKNLRSLQERLRQTEEAMSKILEQLETVQAEGKLNLDEAAMGKASTSKDPEQKAITEKSEQYINDLEKALKDFKVLSAEYDKVKAGRRNDDESEQDSDENEDENNYAGRLDEDHLEDVSSLSEEEDDEYEREKKKRKIEEPEKDQDSEEEDSKSKSQPPEQPEIVPNPDLPAESVIRSSASNKNQARRRPKKIA</sequence>
<comment type="subcellular location">
    <subcellularLocation>
        <location evidence="1">Endoplasmic reticulum membrane</location>
    </subcellularLocation>
</comment>
<feature type="region of interest" description="Disordered" evidence="8">
    <location>
        <begin position="227"/>
        <end position="246"/>
    </location>
</feature>
<dbReference type="EMBL" id="LIAE01006337">
    <property type="protein sequence ID" value="PAV91048.1"/>
    <property type="molecule type" value="Genomic_DNA"/>
</dbReference>
<evidence type="ECO:0000256" key="8">
    <source>
        <dbReference type="SAM" id="MobiDB-lite"/>
    </source>
</evidence>
<dbReference type="GO" id="GO:0043025">
    <property type="term" value="C:neuronal cell body"/>
    <property type="evidence" value="ECO:0007669"/>
    <property type="project" value="TreeGrafter"/>
</dbReference>
<dbReference type="InterPro" id="IPR032763">
    <property type="entry name" value="RIC3_N"/>
</dbReference>
<dbReference type="PANTHER" id="PTHR21723:SF3">
    <property type="entry name" value="PROTEIN RIC-3"/>
    <property type="match status" value="1"/>
</dbReference>
<feature type="transmembrane region" description="Helical" evidence="9">
    <location>
        <begin position="131"/>
        <end position="149"/>
    </location>
</feature>
<comment type="similarity">
    <text evidence="2">Belongs to the ric-3 family.</text>
</comment>
<name>A0A2A2LY15_9BILA</name>
<feature type="coiled-coil region" evidence="7">
    <location>
        <begin position="192"/>
        <end position="219"/>
    </location>
</feature>
<feature type="transmembrane region" description="Helical" evidence="9">
    <location>
        <begin position="39"/>
        <end position="59"/>
    </location>
</feature>
<dbReference type="GO" id="GO:0005789">
    <property type="term" value="C:endoplasmic reticulum membrane"/>
    <property type="evidence" value="ECO:0007669"/>
    <property type="project" value="UniProtKB-SubCell"/>
</dbReference>
<keyword evidence="4" id="KW-0256">Endoplasmic reticulum</keyword>
<feature type="compositionally biased region" description="Acidic residues" evidence="8">
    <location>
        <begin position="329"/>
        <end position="339"/>
    </location>
</feature>
<dbReference type="OrthoDB" id="10070774at2759"/>
<feature type="region of interest" description="Disordered" evidence="8">
    <location>
        <begin position="156"/>
        <end position="188"/>
    </location>
</feature>
<evidence type="ECO:0000256" key="2">
    <source>
        <dbReference type="ARBA" id="ARBA00008538"/>
    </source>
</evidence>
<keyword evidence="12" id="KW-1185">Reference proteome</keyword>
<organism evidence="11 12">
    <name type="scientific">Diploscapter pachys</name>
    <dbReference type="NCBI Taxonomy" id="2018661"/>
    <lineage>
        <taxon>Eukaryota</taxon>
        <taxon>Metazoa</taxon>
        <taxon>Ecdysozoa</taxon>
        <taxon>Nematoda</taxon>
        <taxon>Chromadorea</taxon>
        <taxon>Rhabditida</taxon>
        <taxon>Rhabditina</taxon>
        <taxon>Rhabditomorpha</taxon>
        <taxon>Rhabditoidea</taxon>
        <taxon>Rhabditidae</taxon>
        <taxon>Diploscapter</taxon>
    </lineage>
</organism>
<feature type="region of interest" description="Disordered" evidence="8">
    <location>
        <begin position="77"/>
        <end position="102"/>
    </location>
</feature>
<feature type="compositionally biased region" description="Acidic residues" evidence="8">
    <location>
        <begin position="279"/>
        <end position="292"/>
    </location>
</feature>
<dbReference type="GO" id="GO:0045202">
    <property type="term" value="C:synapse"/>
    <property type="evidence" value="ECO:0007669"/>
    <property type="project" value="GOC"/>
</dbReference>
<dbReference type="InterPro" id="IPR026160">
    <property type="entry name" value="Ric3"/>
</dbReference>
<dbReference type="GO" id="GO:0007271">
    <property type="term" value="P:synaptic transmission, cholinergic"/>
    <property type="evidence" value="ECO:0007669"/>
    <property type="project" value="TreeGrafter"/>
</dbReference>
<reference evidence="11 12" key="1">
    <citation type="journal article" date="2017" name="Curr. Biol.">
        <title>Genome architecture and evolution of a unichromosomal asexual nematode.</title>
        <authorList>
            <person name="Fradin H."/>
            <person name="Zegar C."/>
            <person name="Gutwein M."/>
            <person name="Lucas J."/>
            <person name="Kovtun M."/>
            <person name="Corcoran D."/>
            <person name="Baugh L.R."/>
            <person name="Kiontke K."/>
            <person name="Gunsalus K."/>
            <person name="Fitch D.H."/>
            <person name="Piano F."/>
        </authorList>
    </citation>
    <scope>NUCLEOTIDE SEQUENCE [LARGE SCALE GENOMIC DNA]</scope>
    <source>
        <strain evidence="11">PF1309</strain>
    </source>
</reference>
<evidence type="ECO:0000256" key="9">
    <source>
        <dbReference type="SAM" id="Phobius"/>
    </source>
</evidence>
<dbReference type="AlphaFoldDB" id="A0A2A2LY15"/>
<comment type="caution">
    <text evidence="11">The sequence shown here is derived from an EMBL/GenBank/DDBJ whole genome shotgun (WGS) entry which is preliminary data.</text>
</comment>
<dbReference type="GO" id="GO:0034394">
    <property type="term" value="P:protein localization to cell surface"/>
    <property type="evidence" value="ECO:0007669"/>
    <property type="project" value="TreeGrafter"/>
</dbReference>
<evidence type="ECO:0000256" key="7">
    <source>
        <dbReference type="SAM" id="Coils"/>
    </source>
</evidence>
<feature type="region of interest" description="Disordered" evidence="8">
    <location>
        <begin position="1"/>
        <end position="35"/>
    </location>
</feature>
<evidence type="ECO:0000259" key="10">
    <source>
        <dbReference type="Pfam" id="PF15361"/>
    </source>
</evidence>
<dbReference type="STRING" id="2018661.A0A2A2LY15"/>
<feature type="domain" description="Resistance to inhibitors of cholinesterase protein 3 N-terminal" evidence="10">
    <location>
        <begin position="51"/>
        <end position="211"/>
    </location>
</feature>